<gene>
    <name evidence="2" type="ORF">Adt_04069</name>
</gene>
<feature type="compositionally biased region" description="Low complexity" evidence="1">
    <location>
        <begin position="45"/>
        <end position="59"/>
    </location>
</feature>
<dbReference type="Proteomes" id="UP001604336">
    <property type="component" value="Unassembled WGS sequence"/>
</dbReference>
<accession>A0ABD1W0A5</accession>
<evidence type="ECO:0000313" key="2">
    <source>
        <dbReference type="EMBL" id="KAL2543091.1"/>
    </source>
</evidence>
<feature type="region of interest" description="Disordered" evidence="1">
    <location>
        <begin position="43"/>
        <end position="73"/>
    </location>
</feature>
<name>A0ABD1W0A5_9LAMI</name>
<comment type="caution">
    <text evidence="2">The sequence shown here is derived from an EMBL/GenBank/DDBJ whole genome shotgun (WGS) entry which is preliminary data.</text>
</comment>
<protein>
    <submittedName>
        <fullName evidence="2">Uncharacterized protein</fullName>
    </submittedName>
</protein>
<dbReference type="AlphaFoldDB" id="A0ABD1W0A5"/>
<evidence type="ECO:0000313" key="3">
    <source>
        <dbReference type="Proteomes" id="UP001604336"/>
    </source>
</evidence>
<evidence type="ECO:0000256" key="1">
    <source>
        <dbReference type="SAM" id="MobiDB-lite"/>
    </source>
</evidence>
<dbReference type="EMBL" id="JBFOLK010000001">
    <property type="protein sequence ID" value="KAL2543091.1"/>
    <property type="molecule type" value="Genomic_DNA"/>
</dbReference>
<proteinExistence type="predicted"/>
<feature type="compositionally biased region" description="Polar residues" evidence="1">
    <location>
        <begin position="60"/>
        <end position="69"/>
    </location>
</feature>
<reference evidence="3" key="1">
    <citation type="submission" date="2024-07" db="EMBL/GenBank/DDBJ databases">
        <title>Two chromosome-level genome assemblies of Korean endemic species Abeliophyllum distichum and Forsythia ovata (Oleaceae).</title>
        <authorList>
            <person name="Jang H."/>
        </authorList>
    </citation>
    <scope>NUCLEOTIDE SEQUENCE [LARGE SCALE GENOMIC DNA]</scope>
</reference>
<organism evidence="2 3">
    <name type="scientific">Abeliophyllum distichum</name>
    <dbReference type="NCBI Taxonomy" id="126358"/>
    <lineage>
        <taxon>Eukaryota</taxon>
        <taxon>Viridiplantae</taxon>
        <taxon>Streptophyta</taxon>
        <taxon>Embryophyta</taxon>
        <taxon>Tracheophyta</taxon>
        <taxon>Spermatophyta</taxon>
        <taxon>Magnoliopsida</taxon>
        <taxon>eudicotyledons</taxon>
        <taxon>Gunneridae</taxon>
        <taxon>Pentapetalae</taxon>
        <taxon>asterids</taxon>
        <taxon>lamiids</taxon>
        <taxon>Lamiales</taxon>
        <taxon>Oleaceae</taxon>
        <taxon>Forsythieae</taxon>
        <taxon>Abeliophyllum</taxon>
    </lineage>
</organism>
<keyword evidence="3" id="KW-1185">Reference proteome</keyword>
<sequence length="100" mass="11087">MRVSYLFCSKAEFCRIFAESFNMIRGNFTCLDTLVARQQKWQNWSSSRTRLSSRETTASAMPSPSQPLSTADPKEKAKVGLGHLYGSTTSGCKGTKKLLA</sequence>